<dbReference type="EMBL" id="CP016622">
    <property type="protein sequence ID" value="ANZ29529.1"/>
    <property type="molecule type" value="Genomic_DNA"/>
</dbReference>
<evidence type="ECO:0000313" key="2">
    <source>
        <dbReference type="Proteomes" id="UP000093052"/>
    </source>
</evidence>
<organism evidence="1 2">
    <name type="scientific">Parageobacillus thermoglucosidasius</name>
    <name type="common">Geobacillus thermoglucosidasius</name>
    <dbReference type="NCBI Taxonomy" id="1426"/>
    <lineage>
        <taxon>Bacteria</taxon>
        <taxon>Bacillati</taxon>
        <taxon>Bacillota</taxon>
        <taxon>Bacilli</taxon>
        <taxon>Bacillales</taxon>
        <taxon>Anoxybacillaceae</taxon>
        <taxon>Parageobacillus</taxon>
    </lineage>
</organism>
<keyword evidence="2" id="KW-1185">Reference proteome</keyword>
<dbReference type="KEGG" id="ptl:AOT13_05135"/>
<protein>
    <submittedName>
        <fullName evidence="1">Uncharacterized protein</fullName>
    </submittedName>
</protein>
<dbReference type="Proteomes" id="UP000093052">
    <property type="component" value="Chromosome"/>
</dbReference>
<sequence>MHGYSELAKFPKIDTTNGAKADLKGHYVWKLFSIRRMSRALFLFTTIVVSEKNGTAFSRWNIAKRPELNIIVYLTGLCAFKIVFNKKY</sequence>
<proteinExistence type="predicted"/>
<evidence type="ECO:0000313" key="1">
    <source>
        <dbReference type="EMBL" id="ANZ29529.1"/>
    </source>
</evidence>
<dbReference type="AlphaFoldDB" id="A0AAN0YN43"/>
<accession>A0AAN0YN43</accession>
<reference evidence="2" key="1">
    <citation type="journal article" date="2016" name="Genome Announc.">
        <title>Complete Genome Sequence of Geobacillus thermoglucosidasius NCIMB 11955, the Progenitor of a Bioethanol Production Strain.</title>
        <authorList>
            <person name="Sheng L."/>
            <person name="Zhang Y."/>
            <person name="Minton N.P."/>
        </authorList>
    </citation>
    <scope>NUCLEOTIDE SEQUENCE [LARGE SCALE GENOMIC DNA]</scope>
    <source>
        <strain evidence="2">NCIMB 11955</strain>
    </source>
</reference>
<name>A0AAN0YN43_PARTM</name>
<gene>
    <name evidence="1" type="ORF">BCV53_05145</name>
</gene>